<sequence>MATWLVLVLLPSLWFEGKRIVVNEERAQQQLRKRDEKGAATSAYLQGYCRHATPPRLYARSAAATTTAAAAAAVFIATITSDRAVPSQINSQGGEFVLHRWVSSLMEETVPREQMN</sequence>
<dbReference type="AlphaFoldDB" id="A0A498SWK8"/>
<keyword evidence="3" id="KW-1185">Reference proteome</keyword>
<feature type="signal peptide" evidence="1">
    <location>
        <begin position="1"/>
        <end position="19"/>
    </location>
</feature>
<gene>
    <name evidence="2" type="ORF">NAV_LOCUS7999</name>
</gene>
<keyword evidence="1" id="KW-0732">Signal</keyword>
<proteinExistence type="predicted"/>
<evidence type="ECO:0000313" key="2">
    <source>
        <dbReference type="EMBL" id="VBB33208.1"/>
    </source>
</evidence>
<organism evidence="2 3">
    <name type="scientific">Acanthocheilonema viteae</name>
    <name type="common">Filarial nematode worm</name>
    <name type="synonym">Dipetalonema viteae</name>
    <dbReference type="NCBI Taxonomy" id="6277"/>
    <lineage>
        <taxon>Eukaryota</taxon>
        <taxon>Metazoa</taxon>
        <taxon>Ecdysozoa</taxon>
        <taxon>Nematoda</taxon>
        <taxon>Chromadorea</taxon>
        <taxon>Rhabditida</taxon>
        <taxon>Spirurina</taxon>
        <taxon>Spiruromorpha</taxon>
        <taxon>Filarioidea</taxon>
        <taxon>Onchocercidae</taxon>
        <taxon>Acanthocheilonema</taxon>
    </lineage>
</organism>
<name>A0A498SWK8_ACAVI</name>
<evidence type="ECO:0000256" key="1">
    <source>
        <dbReference type="SAM" id="SignalP"/>
    </source>
</evidence>
<feature type="chain" id="PRO_5019782904" description="Secreted protein" evidence="1">
    <location>
        <begin position="20"/>
        <end position="116"/>
    </location>
</feature>
<reference evidence="2 3" key="1">
    <citation type="submission" date="2018-08" db="EMBL/GenBank/DDBJ databases">
        <authorList>
            <person name="Laetsch R D."/>
            <person name="Stevens L."/>
            <person name="Kumar S."/>
            <person name="Blaxter L. M."/>
        </authorList>
    </citation>
    <scope>NUCLEOTIDE SEQUENCE [LARGE SCALE GENOMIC DNA]</scope>
</reference>
<accession>A0A498SWK8</accession>
<protein>
    <recommendedName>
        <fullName evidence="4">Secreted protein</fullName>
    </recommendedName>
</protein>
<evidence type="ECO:0008006" key="4">
    <source>
        <dbReference type="Google" id="ProtNLM"/>
    </source>
</evidence>
<dbReference type="EMBL" id="UPTC01002218">
    <property type="protein sequence ID" value="VBB33208.1"/>
    <property type="molecule type" value="Genomic_DNA"/>
</dbReference>
<evidence type="ECO:0000313" key="3">
    <source>
        <dbReference type="Proteomes" id="UP000276991"/>
    </source>
</evidence>
<dbReference type="Proteomes" id="UP000276991">
    <property type="component" value="Unassembled WGS sequence"/>
</dbReference>